<keyword evidence="4" id="KW-1015">Disulfide bond</keyword>
<dbReference type="RefSeq" id="WP_084842510.1">
    <property type="nucleotide sequence ID" value="NZ_ARYN01000014.1"/>
</dbReference>
<organism evidence="7 8">
    <name type="scientific">Zunongwangia atlantica 22II14-10F7</name>
    <dbReference type="NCBI Taxonomy" id="1185767"/>
    <lineage>
        <taxon>Bacteria</taxon>
        <taxon>Pseudomonadati</taxon>
        <taxon>Bacteroidota</taxon>
        <taxon>Flavobacteriia</taxon>
        <taxon>Flavobacteriales</taxon>
        <taxon>Flavobacteriaceae</taxon>
        <taxon>Zunongwangia</taxon>
    </lineage>
</organism>
<proteinExistence type="inferred from homology"/>
<name>A0A1Y1T0J1_9FLAO</name>
<sequence>MKKKYSYAGLAVIIIIFGIIVMPKIVDRMNNGEVVEGDRLNKEGSKRPAKESPEVGYLELNGKKRKAPEFEFIDQHGDTITNKDYLGKVYVVEFFFTTCPTICPIMSENLVEVQDELKEFQDDFGVASFSIDPEHDTPEVLAEYADHYGITNPNWHLLTGEKDKIYELANAGFQTYAGEDPDVQGGFVHSGMFALIDKDGYIRSRKDKFGNPLIYYRGFVKRNKSVLDGEEEPQIDMLIEDIKTLL</sequence>
<feature type="binding site" evidence="3">
    <location>
        <position position="99"/>
    </location>
    <ligand>
        <name>Cu cation</name>
        <dbReference type="ChEBI" id="CHEBI:23378"/>
    </ligand>
</feature>
<feature type="binding site" evidence="3">
    <location>
        <position position="103"/>
    </location>
    <ligand>
        <name>Cu cation</name>
        <dbReference type="ChEBI" id="CHEBI:23378"/>
    </ligand>
</feature>
<gene>
    <name evidence="7" type="ORF">IIF7_14953</name>
</gene>
<feature type="transmembrane region" description="Helical" evidence="5">
    <location>
        <begin position="7"/>
        <end position="26"/>
    </location>
</feature>
<keyword evidence="5" id="KW-0472">Membrane</keyword>
<dbReference type="STRING" id="1185767.IIF7_14953"/>
<feature type="disulfide bond" description="Redox-active" evidence="4">
    <location>
        <begin position="99"/>
        <end position="103"/>
    </location>
</feature>
<comment type="caution">
    <text evidence="7">The sequence shown here is derived from an EMBL/GenBank/DDBJ whole genome shotgun (WGS) entry which is preliminary data.</text>
</comment>
<keyword evidence="8" id="KW-1185">Reference proteome</keyword>
<dbReference type="OrthoDB" id="9811998at2"/>
<dbReference type="CDD" id="cd02968">
    <property type="entry name" value="SCO"/>
    <property type="match status" value="1"/>
</dbReference>
<evidence type="ECO:0000256" key="1">
    <source>
        <dbReference type="ARBA" id="ARBA00010996"/>
    </source>
</evidence>
<dbReference type="Proteomes" id="UP000192746">
    <property type="component" value="Unassembled WGS sequence"/>
</dbReference>
<dbReference type="PROSITE" id="PS51352">
    <property type="entry name" value="THIOREDOXIN_2"/>
    <property type="match status" value="1"/>
</dbReference>
<evidence type="ECO:0000313" key="8">
    <source>
        <dbReference type="Proteomes" id="UP000192746"/>
    </source>
</evidence>
<dbReference type="Gene3D" id="3.40.30.10">
    <property type="entry name" value="Glutaredoxin"/>
    <property type="match status" value="1"/>
</dbReference>
<dbReference type="GO" id="GO:0046872">
    <property type="term" value="F:metal ion binding"/>
    <property type="evidence" value="ECO:0007669"/>
    <property type="project" value="UniProtKB-KW"/>
</dbReference>
<protein>
    <submittedName>
        <fullName evidence="7">Electron transport protein</fullName>
    </submittedName>
</protein>
<dbReference type="AlphaFoldDB" id="A0A1Y1T0J1"/>
<dbReference type="EMBL" id="ARYN01000014">
    <property type="protein sequence ID" value="ORL44548.1"/>
    <property type="molecule type" value="Genomic_DNA"/>
</dbReference>
<dbReference type="Pfam" id="PF02630">
    <property type="entry name" value="SCO1-SenC"/>
    <property type="match status" value="1"/>
</dbReference>
<comment type="similarity">
    <text evidence="1">Belongs to the SCO1/2 family.</text>
</comment>
<feature type="binding site" evidence="3">
    <location>
        <position position="189"/>
    </location>
    <ligand>
        <name>Cu cation</name>
        <dbReference type="ChEBI" id="CHEBI:23378"/>
    </ligand>
</feature>
<evidence type="ECO:0000259" key="6">
    <source>
        <dbReference type="PROSITE" id="PS51352"/>
    </source>
</evidence>
<evidence type="ECO:0000256" key="3">
    <source>
        <dbReference type="PIRSR" id="PIRSR603782-1"/>
    </source>
</evidence>
<dbReference type="SUPFAM" id="SSF52833">
    <property type="entry name" value="Thioredoxin-like"/>
    <property type="match status" value="1"/>
</dbReference>
<dbReference type="InterPro" id="IPR013766">
    <property type="entry name" value="Thioredoxin_domain"/>
</dbReference>
<dbReference type="PANTHER" id="PTHR12151:SF25">
    <property type="entry name" value="LINALOOL DEHYDRATASE_ISOMERASE DOMAIN-CONTAINING PROTEIN"/>
    <property type="match status" value="1"/>
</dbReference>
<keyword evidence="5" id="KW-0812">Transmembrane</keyword>
<dbReference type="InterPro" id="IPR036249">
    <property type="entry name" value="Thioredoxin-like_sf"/>
</dbReference>
<dbReference type="PANTHER" id="PTHR12151">
    <property type="entry name" value="ELECTRON TRANSPORT PROTIN SCO1/SENC FAMILY MEMBER"/>
    <property type="match status" value="1"/>
</dbReference>
<keyword evidence="3" id="KW-0479">Metal-binding</keyword>
<reference evidence="7 8" key="1">
    <citation type="submission" date="2013-04" db="EMBL/GenBank/DDBJ databases">
        <title>Zunongwangia sp. 22II14-10F7 Genome Sequencing.</title>
        <authorList>
            <person name="Lai Q."/>
            <person name="Shao Z."/>
        </authorList>
    </citation>
    <scope>NUCLEOTIDE SEQUENCE [LARGE SCALE GENOMIC DNA]</scope>
    <source>
        <strain evidence="7 8">22II14-10F7</strain>
    </source>
</reference>
<evidence type="ECO:0000256" key="4">
    <source>
        <dbReference type="PIRSR" id="PIRSR603782-2"/>
    </source>
</evidence>
<evidence type="ECO:0000256" key="2">
    <source>
        <dbReference type="ARBA" id="ARBA00023008"/>
    </source>
</evidence>
<feature type="domain" description="Thioredoxin" evidence="6">
    <location>
        <begin position="61"/>
        <end position="240"/>
    </location>
</feature>
<evidence type="ECO:0000313" key="7">
    <source>
        <dbReference type="EMBL" id="ORL44548.1"/>
    </source>
</evidence>
<evidence type="ECO:0000256" key="5">
    <source>
        <dbReference type="SAM" id="Phobius"/>
    </source>
</evidence>
<accession>A0A1Y1T0J1</accession>
<keyword evidence="2 3" id="KW-0186">Copper</keyword>
<keyword evidence="5" id="KW-1133">Transmembrane helix</keyword>
<dbReference type="InterPro" id="IPR003782">
    <property type="entry name" value="SCO1/SenC"/>
</dbReference>